<proteinExistence type="predicted"/>
<dbReference type="KEGG" id="snep:Enr13x_59970"/>
<dbReference type="EMBL" id="CP037423">
    <property type="protein sequence ID" value="QDV46093.1"/>
    <property type="molecule type" value="Genomic_DNA"/>
</dbReference>
<dbReference type="AlphaFoldDB" id="A0A518HZ15"/>
<protein>
    <recommendedName>
        <fullName evidence="1">Knr4/Smi1-like domain-containing protein</fullName>
    </recommendedName>
</protein>
<dbReference type="Proteomes" id="UP000319004">
    <property type="component" value="Chromosome"/>
</dbReference>
<gene>
    <name evidence="2" type="ORF">Enr13x_59970</name>
</gene>
<dbReference type="Pfam" id="PF09346">
    <property type="entry name" value="SMI1_KNR4"/>
    <property type="match status" value="1"/>
</dbReference>
<evidence type="ECO:0000313" key="2">
    <source>
        <dbReference type="EMBL" id="QDV46093.1"/>
    </source>
</evidence>
<accession>A0A518HZ15</accession>
<dbReference type="SUPFAM" id="SSF160631">
    <property type="entry name" value="SMI1/KNR4-like"/>
    <property type="match status" value="1"/>
</dbReference>
<dbReference type="Gene3D" id="3.40.1580.10">
    <property type="entry name" value="SMI1/KNR4-like"/>
    <property type="match status" value="1"/>
</dbReference>
<reference evidence="2 3" key="1">
    <citation type="submission" date="2019-03" db="EMBL/GenBank/DDBJ databases">
        <title>Deep-cultivation of Planctomycetes and their phenomic and genomic characterization uncovers novel biology.</title>
        <authorList>
            <person name="Wiegand S."/>
            <person name="Jogler M."/>
            <person name="Boedeker C."/>
            <person name="Pinto D."/>
            <person name="Vollmers J."/>
            <person name="Rivas-Marin E."/>
            <person name="Kohn T."/>
            <person name="Peeters S.H."/>
            <person name="Heuer A."/>
            <person name="Rast P."/>
            <person name="Oberbeckmann S."/>
            <person name="Bunk B."/>
            <person name="Jeske O."/>
            <person name="Meyerdierks A."/>
            <person name="Storesund J.E."/>
            <person name="Kallscheuer N."/>
            <person name="Luecker S."/>
            <person name="Lage O.M."/>
            <person name="Pohl T."/>
            <person name="Merkel B.J."/>
            <person name="Hornburger P."/>
            <person name="Mueller R.-W."/>
            <person name="Bruemmer F."/>
            <person name="Labrenz M."/>
            <person name="Spormann A.M."/>
            <person name="Op den Camp H."/>
            <person name="Overmann J."/>
            <person name="Amann R."/>
            <person name="Jetten M.S.M."/>
            <person name="Mascher T."/>
            <person name="Medema M.H."/>
            <person name="Devos D.P."/>
            <person name="Kaster A.-K."/>
            <person name="Ovreas L."/>
            <person name="Rohde M."/>
            <person name="Galperin M.Y."/>
            <person name="Jogler C."/>
        </authorList>
    </citation>
    <scope>NUCLEOTIDE SEQUENCE [LARGE SCALE GENOMIC DNA]</scope>
    <source>
        <strain evidence="2 3">Enr13</strain>
    </source>
</reference>
<evidence type="ECO:0000259" key="1">
    <source>
        <dbReference type="Pfam" id="PF09346"/>
    </source>
</evidence>
<name>A0A518HZ15_9BACT</name>
<sequence length="161" mass="18319">MQREDMSDKFQFCWFQTYPPVGEDDIAAQKAARPWLPDDYLEFLRLTDGAVLEMFVLYGIAEGHTHSIENKDFYVEPYGKADWFPVGHDPAGDAFVIHRTGSIATIGSDPPPDEPVPLCENFHELIEDVCCGPRYIDYFGGPPGEREWLDYLRGQGWVNDA</sequence>
<organism evidence="2 3">
    <name type="scientific">Stieleria neptunia</name>
    <dbReference type="NCBI Taxonomy" id="2527979"/>
    <lineage>
        <taxon>Bacteria</taxon>
        <taxon>Pseudomonadati</taxon>
        <taxon>Planctomycetota</taxon>
        <taxon>Planctomycetia</taxon>
        <taxon>Pirellulales</taxon>
        <taxon>Pirellulaceae</taxon>
        <taxon>Stieleria</taxon>
    </lineage>
</organism>
<feature type="domain" description="Knr4/Smi1-like" evidence="1">
    <location>
        <begin position="21"/>
        <end position="127"/>
    </location>
</feature>
<dbReference type="InterPro" id="IPR037883">
    <property type="entry name" value="Knr4/Smi1-like_sf"/>
</dbReference>
<keyword evidence="3" id="KW-1185">Reference proteome</keyword>
<evidence type="ECO:0000313" key="3">
    <source>
        <dbReference type="Proteomes" id="UP000319004"/>
    </source>
</evidence>
<dbReference type="InterPro" id="IPR018958">
    <property type="entry name" value="Knr4/Smi1-like_dom"/>
</dbReference>